<dbReference type="InterPro" id="IPR017853">
    <property type="entry name" value="GH"/>
</dbReference>
<evidence type="ECO:0000256" key="3">
    <source>
        <dbReference type="ARBA" id="ARBA00023295"/>
    </source>
</evidence>
<dbReference type="EC" id="3.2.1.-" evidence="4"/>
<dbReference type="EMBL" id="CAJOBG010061576">
    <property type="protein sequence ID" value="CAF4552985.1"/>
    <property type="molecule type" value="Genomic_DNA"/>
</dbReference>
<organism evidence="5 6">
    <name type="scientific">Rotaria magnacalcarata</name>
    <dbReference type="NCBI Taxonomy" id="392030"/>
    <lineage>
        <taxon>Eukaryota</taxon>
        <taxon>Metazoa</taxon>
        <taxon>Spiralia</taxon>
        <taxon>Gnathifera</taxon>
        <taxon>Rotifera</taxon>
        <taxon>Eurotatoria</taxon>
        <taxon>Bdelloidea</taxon>
        <taxon>Philodinida</taxon>
        <taxon>Philodinidae</taxon>
        <taxon>Rotaria</taxon>
    </lineage>
</organism>
<dbReference type="PANTHER" id="PTHR11452">
    <property type="entry name" value="ALPHA-GALACTOSIDASE/ALPHA-N-ACETYLGALACTOSAMINIDASE"/>
    <property type="match status" value="1"/>
</dbReference>
<evidence type="ECO:0000256" key="4">
    <source>
        <dbReference type="RuleBase" id="RU361168"/>
    </source>
</evidence>
<dbReference type="InterPro" id="IPR002241">
    <property type="entry name" value="Glyco_hydro_27"/>
</dbReference>
<dbReference type="SUPFAM" id="SSF51445">
    <property type="entry name" value="(Trans)glycosidases"/>
    <property type="match status" value="1"/>
</dbReference>
<keyword evidence="2 4" id="KW-0378">Hydrolase</keyword>
<sequence>MIQDTVDTIIDSVNLDDCWQIDRDANGTIQVDPIAFPNGMRALVDYVHSHGLKFGLYSDAGYKTCAGRPGSLGYERKDATTYALWGVDFLKYDNCNTDGTKPEIRYPIMRDALN</sequence>
<evidence type="ECO:0000313" key="6">
    <source>
        <dbReference type="Proteomes" id="UP000663866"/>
    </source>
</evidence>
<feature type="non-terminal residue" evidence="5">
    <location>
        <position position="1"/>
    </location>
</feature>
<dbReference type="GO" id="GO:0005975">
    <property type="term" value="P:carbohydrate metabolic process"/>
    <property type="evidence" value="ECO:0007669"/>
    <property type="project" value="InterPro"/>
</dbReference>
<comment type="caution">
    <text evidence="5">The sequence shown here is derived from an EMBL/GenBank/DDBJ whole genome shotgun (WGS) entry which is preliminary data.</text>
</comment>
<dbReference type="PANTHER" id="PTHR11452:SF75">
    <property type="entry name" value="ALPHA-GALACTOSIDASE MEL1"/>
    <property type="match status" value="1"/>
</dbReference>
<evidence type="ECO:0000313" key="5">
    <source>
        <dbReference type="EMBL" id="CAF4552985.1"/>
    </source>
</evidence>
<dbReference type="Proteomes" id="UP000663866">
    <property type="component" value="Unassembled WGS sequence"/>
</dbReference>
<keyword evidence="6" id="KW-1185">Reference proteome</keyword>
<reference evidence="5" key="1">
    <citation type="submission" date="2021-02" db="EMBL/GenBank/DDBJ databases">
        <authorList>
            <person name="Nowell W R."/>
        </authorList>
    </citation>
    <scope>NUCLEOTIDE SEQUENCE</scope>
</reference>
<evidence type="ECO:0000256" key="1">
    <source>
        <dbReference type="ARBA" id="ARBA00009743"/>
    </source>
</evidence>
<keyword evidence="4" id="KW-1015">Disulfide bond</keyword>
<name>A0A820Z0N1_9BILA</name>
<keyword evidence="3 4" id="KW-0326">Glycosidase</keyword>
<dbReference type="Gene3D" id="3.20.20.70">
    <property type="entry name" value="Aldolase class I"/>
    <property type="match status" value="1"/>
</dbReference>
<comment type="subunit">
    <text evidence="4">Homodimer.</text>
</comment>
<dbReference type="InterPro" id="IPR013785">
    <property type="entry name" value="Aldolase_TIM"/>
</dbReference>
<evidence type="ECO:0000256" key="2">
    <source>
        <dbReference type="ARBA" id="ARBA00022801"/>
    </source>
</evidence>
<protein>
    <recommendedName>
        <fullName evidence="4">Alpha-galactosidase</fullName>
        <ecNumber evidence="4">3.2.1.-</ecNumber>
    </recommendedName>
</protein>
<comment type="similarity">
    <text evidence="1 4">Belongs to the glycosyl hydrolase 27 family.</text>
</comment>
<dbReference type="AlphaFoldDB" id="A0A820Z0N1"/>
<gene>
    <name evidence="5" type="ORF">OVN521_LOCUS43300</name>
</gene>
<dbReference type="PRINTS" id="PR00740">
    <property type="entry name" value="GLHYDRLASE27"/>
</dbReference>
<proteinExistence type="inferred from homology"/>
<dbReference type="GO" id="GO:0004553">
    <property type="term" value="F:hydrolase activity, hydrolyzing O-glycosyl compounds"/>
    <property type="evidence" value="ECO:0007669"/>
    <property type="project" value="InterPro"/>
</dbReference>
<dbReference type="Pfam" id="PF16499">
    <property type="entry name" value="Melibiase_2"/>
    <property type="match status" value="1"/>
</dbReference>
<accession>A0A820Z0N1</accession>